<evidence type="ECO:0000256" key="3">
    <source>
        <dbReference type="ARBA" id="ARBA00022737"/>
    </source>
</evidence>
<proteinExistence type="predicted"/>
<dbReference type="GO" id="GO:0005634">
    <property type="term" value="C:nucleus"/>
    <property type="evidence" value="ECO:0007669"/>
    <property type="project" value="TreeGrafter"/>
</dbReference>
<dbReference type="Pfam" id="PF13516">
    <property type="entry name" value="LRR_6"/>
    <property type="match status" value="3"/>
</dbReference>
<keyword evidence="3" id="KW-0677">Repeat</keyword>
<reference evidence="4 5" key="1">
    <citation type="journal article" date="2021" name="Commun. Biol.">
        <title>The genome of Shorea leprosula (Dipterocarpaceae) highlights the ecological relevance of drought in aseasonal tropical rainforests.</title>
        <authorList>
            <person name="Ng K.K.S."/>
            <person name="Kobayashi M.J."/>
            <person name="Fawcett J.A."/>
            <person name="Hatakeyama M."/>
            <person name="Paape T."/>
            <person name="Ng C.H."/>
            <person name="Ang C.C."/>
            <person name="Tnah L.H."/>
            <person name="Lee C.T."/>
            <person name="Nishiyama T."/>
            <person name="Sese J."/>
            <person name="O'Brien M.J."/>
            <person name="Copetti D."/>
            <person name="Mohd Noor M.I."/>
            <person name="Ong R.C."/>
            <person name="Putra M."/>
            <person name="Sireger I.Z."/>
            <person name="Indrioko S."/>
            <person name="Kosugi Y."/>
            <person name="Izuno A."/>
            <person name="Isagi Y."/>
            <person name="Lee S.L."/>
            <person name="Shimizu K.K."/>
        </authorList>
    </citation>
    <scope>NUCLEOTIDE SEQUENCE [LARGE SCALE GENOMIC DNA]</scope>
    <source>
        <strain evidence="4">214</strain>
    </source>
</reference>
<dbReference type="EMBL" id="BPVZ01000061">
    <property type="protein sequence ID" value="GKV22808.1"/>
    <property type="molecule type" value="Genomic_DNA"/>
</dbReference>
<keyword evidence="2" id="KW-0433">Leucine-rich repeat</keyword>
<evidence type="ECO:0000313" key="5">
    <source>
        <dbReference type="Proteomes" id="UP001054252"/>
    </source>
</evidence>
<dbReference type="SMART" id="SM00368">
    <property type="entry name" value="LRR_RI"/>
    <property type="match status" value="3"/>
</dbReference>
<dbReference type="InterPro" id="IPR001611">
    <property type="entry name" value="Leu-rich_rpt"/>
</dbReference>
<gene>
    <name evidence="4" type="ORF">SLEP1_g32632</name>
</gene>
<accession>A0AAV5KE06</accession>
<dbReference type="PANTHER" id="PTHR24113:SF12">
    <property type="entry name" value="RAN GTPASE-ACTIVATING PROTEIN 1"/>
    <property type="match status" value="1"/>
</dbReference>
<dbReference type="GO" id="GO:0031267">
    <property type="term" value="F:small GTPase binding"/>
    <property type="evidence" value="ECO:0007669"/>
    <property type="project" value="TreeGrafter"/>
</dbReference>
<evidence type="ECO:0000256" key="1">
    <source>
        <dbReference type="ARBA" id="ARBA00022468"/>
    </source>
</evidence>
<sequence length="194" mass="20914">MELTPQDLHLHGDSIGDEGVCSLMSGLSSHKGKIAFLDSGNNSISAKGAFYVAEYIKKSKNLLWLNLYMNDLGGEGAERIADALKANHIITTIDLGGNNIRAKGVPEIAQALKDNTVISTVGHLVIVVISFSFPIYLQCDIRTSCSFSLELGYNPIGSDGAKTLSEVLKFHRNVKALKLGRAQGSRVHCKSVEI</sequence>
<evidence type="ECO:0000256" key="2">
    <source>
        <dbReference type="ARBA" id="ARBA00022614"/>
    </source>
</evidence>
<dbReference type="GO" id="GO:0048471">
    <property type="term" value="C:perinuclear region of cytoplasm"/>
    <property type="evidence" value="ECO:0007669"/>
    <property type="project" value="TreeGrafter"/>
</dbReference>
<dbReference type="PANTHER" id="PTHR24113">
    <property type="entry name" value="RAN GTPASE-ACTIVATING PROTEIN 1"/>
    <property type="match status" value="1"/>
</dbReference>
<comment type="caution">
    <text evidence="4">The sequence shown here is derived from an EMBL/GenBank/DDBJ whole genome shotgun (WGS) entry which is preliminary data.</text>
</comment>
<dbReference type="Proteomes" id="UP001054252">
    <property type="component" value="Unassembled WGS sequence"/>
</dbReference>
<keyword evidence="1" id="KW-0343">GTPase activation</keyword>
<keyword evidence="5" id="KW-1185">Reference proteome</keyword>
<evidence type="ECO:0000313" key="4">
    <source>
        <dbReference type="EMBL" id="GKV22808.1"/>
    </source>
</evidence>
<dbReference type="GO" id="GO:0006913">
    <property type="term" value="P:nucleocytoplasmic transport"/>
    <property type="evidence" value="ECO:0007669"/>
    <property type="project" value="TreeGrafter"/>
</dbReference>
<dbReference type="GO" id="GO:0005096">
    <property type="term" value="F:GTPase activator activity"/>
    <property type="evidence" value="ECO:0007669"/>
    <property type="project" value="UniProtKB-KW"/>
</dbReference>
<dbReference type="InterPro" id="IPR027038">
    <property type="entry name" value="RanGap"/>
</dbReference>
<organism evidence="4 5">
    <name type="scientific">Rubroshorea leprosula</name>
    <dbReference type="NCBI Taxonomy" id="152421"/>
    <lineage>
        <taxon>Eukaryota</taxon>
        <taxon>Viridiplantae</taxon>
        <taxon>Streptophyta</taxon>
        <taxon>Embryophyta</taxon>
        <taxon>Tracheophyta</taxon>
        <taxon>Spermatophyta</taxon>
        <taxon>Magnoliopsida</taxon>
        <taxon>eudicotyledons</taxon>
        <taxon>Gunneridae</taxon>
        <taxon>Pentapetalae</taxon>
        <taxon>rosids</taxon>
        <taxon>malvids</taxon>
        <taxon>Malvales</taxon>
        <taxon>Dipterocarpaceae</taxon>
        <taxon>Rubroshorea</taxon>
    </lineage>
</organism>
<dbReference type="Gene3D" id="3.80.10.10">
    <property type="entry name" value="Ribonuclease Inhibitor"/>
    <property type="match status" value="1"/>
</dbReference>
<protein>
    <submittedName>
        <fullName evidence="4">Uncharacterized protein</fullName>
    </submittedName>
</protein>
<name>A0AAV5KE06_9ROSI</name>
<dbReference type="GO" id="GO:0005829">
    <property type="term" value="C:cytosol"/>
    <property type="evidence" value="ECO:0007669"/>
    <property type="project" value="TreeGrafter"/>
</dbReference>
<dbReference type="AlphaFoldDB" id="A0AAV5KE06"/>
<dbReference type="SUPFAM" id="SSF52047">
    <property type="entry name" value="RNI-like"/>
    <property type="match status" value="1"/>
</dbReference>
<dbReference type="InterPro" id="IPR032675">
    <property type="entry name" value="LRR_dom_sf"/>
</dbReference>